<feature type="domain" description="Peptidase M28" evidence="3">
    <location>
        <begin position="106"/>
        <end position="294"/>
    </location>
</feature>
<evidence type="ECO:0000313" key="5">
    <source>
        <dbReference type="Proteomes" id="UP000218505"/>
    </source>
</evidence>
<gene>
    <name evidence="4" type="ORF">CNX65_18285</name>
</gene>
<evidence type="ECO:0000256" key="1">
    <source>
        <dbReference type="SAM" id="MobiDB-lite"/>
    </source>
</evidence>
<feature type="transmembrane region" description="Helical" evidence="2">
    <location>
        <begin position="355"/>
        <end position="375"/>
    </location>
</feature>
<keyword evidence="2" id="KW-0812">Transmembrane</keyword>
<dbReference type="Gene3D" id="3.40.630.10">
    <property type="entry name" value="Zn peptidases"/>
    <property type="match status" value="1"/>
</dbReference>
<dbReference type="EMBL" id="CP023445">
    <property type="protein sequence ID" value="ATE54992.1"/>
    <property type="molecule type" value="Genomic_DNA"/>
</dbReference>
<dbReference type="InterPro" id="IPR007484">
    <property type="entry name" value="Peptidase_M28"/>
</dbReference>
<sequence length="741" mass="76037">MPAALTALLIVVIGLLVGSPSPTPALGPDAPARQFSAARATPHVAAIAKAPRPTGSAAHAEARAYLLDRLAELGIPATVHTGSVATTFGVSDTGGDARYAGARVHNVVARVPGTDSTRPVALVTHYDSTPAGPGANDAGVPVAVLLETARALAEGPAHRNDLLLVFTDAEEAGLLGAKALVADPDALPPDAVVVNVEARGGGGPTIPFETGPDSGWLIGLLAEHAPHPQAGSVVTEAYRFMPNLTDFTVLREHGHSGLNLTYLRELTRYHGANDTADSVDPDTVQHQGETVLALARALVSADLRTPPVGDSAHFTAFGRVVHHDTTLVVPLAVLAVLGTALALAGAGWRDTARGALLALLHPVLAVALTLAATPLFTAGHDEFALYGDLTDHTTAFGVLLVLTALLGAALSALARPLVAPRHHALGALVLWTALAVATALAFPGASYPFTWTALGGAASALLLRARRTALTEVLAAALVATPVAVTVLPLVLLLPDALGFGLAAAATALLALALPLLPQAWPAPRPRVTIAIAAAALVAVTATGVAAAPEPAQEHRPDHLYVRDADTATATWLSATAGRGDRPPDGPGYAEADGADDLFPGWTWPFRRAPAPDLPLPAPVVDTRRDGDRITITARSARGAHELAFFVTGARVLDHSLDGARSDVPDSDDPGPWELWVRSAPPEGVELTLTLAPGRGRVVVLDRTSGTPPELDPDQGRQGPPAIGAPTASDATCVRTSEDLP</sequence>
<protein>
    <recommendedName>
        <fullName evidence="3">Peptidase M28 domain-containing protein</fullName>
    </recommendedName>
</protein>
<dbReference type="Proteomes" id="UP000218505">
    <property type="component" value="Chromosome"/>
</dbReference>
<feature type="transmembrane region" description="Helical" evidence="2">
    <location>
        <begin position="529"/>
        <end position="548"/>
    </location>
</feature>
<dbReference type="PANTHER" id="PTHR12147">
    <property type="entry name" value="METALLOPEPTIDASE M28 FAMILY MEMBER"/>
    <property type="match status" value="1"/>
</dbReference>
<keyword evidence="5" id="KW-1185">Reference proteome</keyword>
<keyword evidence="2" id="KW-1133">Transmembrane helix</keyword>
<feature type="region of interest" description="Disordered" evidence="1">
    <location>
        <begin position="701"/>
        <end position="741"/>
    </location>
</feature>
<feature type="transmembrane region" description="Helical" evidence="2">
    <location>
        <begin position="425"/>
        <end position="442"/>
    </location>
</feature>
<name>A0A290Z7N6_9PSEU</name>
<proteinExistence type="predicted"/>
<evidence type="ECO:0000259" key="3">
    <source>
        <dbReference type="Pfam" id="PF04389"/>
    </source>
</evidence>
<feature type="transmembrane region" description="Helical" evidence="2">
    <location>
        <begin position="498"/>
        <end position="517"/>
    </location>
</feature>
<dbReference type="GO" id="GO:0008235">
    <property type="term" value="F:metalloexopeptidase activity"/>
    <property type="evidence" value="ECO:0007669"/>
    <property type="project" value="InterPro"/>
</dbReference>
<dbReference type="KEGG" id="apre:CNX65_18285"/>
<accession>A0A290Z7N6</accession>
<dbReference type="InterPro" id="IPR045175">
    <property type="entry name" value="M28_fam"/>
</dbReference>
<reference evidence="4" key="1">
    <citation type="submission" date="2017-09" db="EMBL/GenBank/DDBJ databases">
        <title>Complete Genome Sequence of ansamitocin-producing Bacterium Actinosynnema pretiosum X47.</title>
        <authorList>
            <person name="Cao G."/>
            <person name="Zong G."/>
            <person name="Zhong C."/>
            <person name="Fu J."/>
        </authorList>
    </citation>
    <scope>NUCLEOTIDE SEQUENCE [LARGE SCALE GENOMIC DNA]</scope>
    <source>
        <strain evidence="4">X47</strain>
    </source>
</reference>
<feature type="transmembrane region" description="Helical" evidence="2">
    <location>
        <begin position="473"/>
        <end position="492"/>
    </location>
</feature>
<feature type="transmembrane region" description="Helical" evidence="2">
    <location>
        <begin position="395"/>
        <end position="413"/>
    </location>
</feature>
<evidence type="ECO:0000256" key="2">
    <source>
        <dbReference type="SAM" id="Phobius"/>
    </source>
</evidence>
<dbReference type="AlphaFoldDB" id="A0A290Z7N6"/>
<dbReference type="SUPFAM" id="SSF53187">
    <property type="entry name" value="Zn-dependent exopeptidases"/>
    <property type="match status" value="1"/>
</dbReference>
<organism evidence="4 5">
    <name type="scientific">Actinosynnema pretiosum</name>
    <dbReference type="NCBI Taxonomy" id="42197"/>
    <lineage>
        <taxon>Bacteria</taxon>
        <taxon>Bacillati</taxon>
        <taxon>Actinomycetota</taxon>
        <taxon>Actinomycetes</taxon>
        <taxon>Pseudonocardiales</taxon>
        <taxon>Pseudonocardiaceae</taxon>
        <taxon>Actinosynnema</taxon>
    </lineage>
</organism>
<dbReference type="Pfam" id="PF04389">
    <property type="entry name" value="Peptidase_M28"/>
    <property type="match status" value="1"/>
</dbReference>
<dbReference type="RefSeq" id="WP_096494668.1">
    <property type="nucleotide sequence ID" value="NZ_CP023445.1"/>
</dbReference>
<dbReference type="PANTHER" id="PTHR12147:SF26">
    <property type="entry name" value="PEPTIDASE M28 DOMAIN-CONTAINING PROTEIN"/>
    <property type="match status" value="1"/>
</dbReference>
<dbReference type="GO" id="GO:0006508">
    <property type="term" value="P:proteolysis"/>
    <property type="evidence" value="ECO:0007669"/>
    <property type="project" value="InterPro"/>
</dbReference>
<keyword evidence="2" id="KW-0472">Membrane</keyword>
<evidence type="ECO:0000313" key="4">
    <source>
        <dbReference type="EMBL" id="ATE54992.1"/>
    </source>
</evidence>
<feature type="transmembrane region" description="Helical" evidence="2">
    <location>
        <begin position="327"/>
        <end position="348"/>
    </location>
</feature>